<gene>
    <name evidence="1" type="ORF">ACFQ4C_21050</name>
</gene>
<dbReference type="EMBL" id="JBHTLP010000016">
    <property type="protein sequence ID" value="MFD1143629.1"/>
    <property type="molecule type" value="Genomic_DNA"/>
</dbReference>
<reference evidence="2" key="1">
    <citation type="journal article" date="2019" name="Int. J. Syst. Evol. Microbiol.">
        <title>The Global Catalogue of Microorganisms (GCM) 10K type strain sequencing project: providing services to taxonomists for standard genome sequencing and annotation.</title>
        <authorList>
            <consortium name="The Broad Institute Genomics Platform"/>
            <consortium name="The Broad Institute Genome Sequencing Center for Infectious Disease"/>
            <person name="Wu L."/>
            <person name="Ma J."/>
        </authorList>
    </citation>
    <scope>NUCLEOTIDE SEQUENCE [LARGE SCALE GENOMIC DNA]</scope>
    <source>
        <strain evidence="2">CCUG 55608</strain>
    </source>
</reference>
<protein>
    <submittedName>
        <fullName evidence="1">Uncharacterized protein</fullName>
    </submittedName>
</protein>
<organism evidence="1 2">
    <name type="scientific">Larkinella insperata</name>
    <dbReference type="NCBI Taxonomy" id="332158"/>
    <lineage>
        <taxon>Bacteria</taxon>
        <taxon>Pseudomonadati</taxon>
        <taxon>Bacteroidota</taxon>
        <taxon>Cytophagia</taxon>
        <taxon>Cytophagales</taxon>
        <taxon>Spirosomataceae</taxon>
        <taxon>Larkinella</taxon>
    </lineage>
</organism>
<evidence type="ECO:0000313" key="2">
    <source>
        <dbReference type="Proteomes" id="UP001597116"/>
    </source>
</evidence>
<dbReference type="RefSeq" id="WP_379884501.1">
    <property type="nucleotide sequence ID" value="NZ_JBHTLP010000016.1"/>
</dbReference>
<evidence type="ECO:0000313" key="1">
    <source>
        <dbReference type="EMBL" id="MFD1143629.1"/>
    </source>
</evidence>
<comment type="caution">
    <text evidence="1">The sequence shown here is derived from an EMBL/GenBank/DDBJ whole genome shotgun (WGS) entry which is preliminary data.</text>
</comment>
<dbReference type="Proteomes" id="UP001597116">
    <property type="component" value="Unassembled WGS sequence"/>
</dbReference>
<sequence length="86" mass="9901">MTARAMQNQTAAYLSSPSSVTLIVYQKEPYQHFAIFVNQSRQEAEAMFKEKYNVEPDAKYEVKEYENVESYSVTEDGNLLTNGSYK</sequence>
<keyword evidence="2" id="KW-1185">Reference proteome</keyword>
<name>A0ABW3QBG0_9BACT</name>
<proteinExistence type="predicted"/>
<accession>A0ABW3QBG0</accession>